<reference evidence="2" key="1">
    <citation type="submission" date="2016-11" db="UniProtKB">
        <authorList>
            <consortium name="WormBaseParasite"/>
        </authorList>
    </citation>
    <scope>IDENTIFICATION</scope>
    <source>
        <strain evidence="2">KR3021</strain>
    </source>
</reference>
<evidence type="ECO:0000313" key="1">
    <source>
        <dbReference type="Proteomes" id="UP000095286"/>
    </source>
</evidence>
<dbReference type="Proteomes" id="UP000095286">
    <property type="component" value="Unplaced"/>
</dbReference>
<name>A0AC35U512_9BILA</name>
<accession>A0AC35U512</accession>
<proteinExistence type="predicted"/>
<sequence>MAQLVRKKPEPIWIDNKWKLWYKIGEGSFGEIFRCKDKEGLSEVAVKLESRDQSHPQLIIEKRVLDSIKNSIGFPNVHYLGPEGDYIAMIMDLLGPSLEDMFNFCNRTFSYQTVLLLGDQMLDRVQFLHNHDYLHRDLKPDNFLTGVGPKANIIYMIDFGLAKRYRELPNYKHLVYKTAKSLTGTARYASMNTHEGIEQSRRDDIEALAYCLIYFYRGLLPWQGINGKTKAEKYEVIYRGKKDTPVEDLCGKNGMLMKFLSYSRNLQFDEEPNYAYLRKLIRDEFKKHNFVNPTFDWNLMALMKSLRRSNDLIVEHKNMIKNKKIKVEDPLFVNEIELNEEVLNKDKKPIIISRTPKLLSKMGAAVFDALESENELLQRNQVEDAKERIIKKYNISTNDYSVLEAIIVKSIPHKAGHQWRFSGAFYYCITVVTTIGYGHSTPMTIAGKTFCMFYALAGIPLGLVMFQSIGERLNTFAAQILACCKKYFGVKDSVSHIDLIIICSGLGSFLIAAGAWVFHRYEDWTYFDSLYYCFVTLTTIGFGDFVALQKDGALQNRPEYVIFTLVFILFGLTVISAAMNLLVLRFLTMNTEDEKRDQKEAELANRGLVKVKNKKIVDRSVYTGKTLLPRNRKQSVSSSDSEDTPMTTEPDNASICSCSCYQLPYNTTGSTIEMRQRLVNLNPFQ</sequence>
<evidence type="ECO:0000313" key="2">
    <source>
        <dbReference type="WBParaSite" id="RSKR_0000756200.1"/>
    </source>
</evidence>
<protein>
    <submittedName>
        <fullName evidence="2">Non-specific serine/threonine protein kinase</fullName>
    </submittedName>
</protein>
<dbReference type="WBParaSite" id="RSKR_0000756200.1">
    <property type="protein sequence ID" value="RSKR_0000756200.1"/>
    <property type="gene ID" value="RSKR_0000756200"/>
</dbReference>
<organism evidence="1 2">
    <name type="scientific">Rhabditophanes sp. KR3021</name>
    <dbReference type="NCBI Taxonomy" id="114890"/>
    <lineage>
        <taxon>Eukaryota</taxon>
        <taxon>Metazoa</taxon>
        <taxon>Ecdysozoa</taxon>
        <taxon>Nematoda</taxon>
        <taxon>Chromadorea</taxon>
        <taxon>Rhabditida</taxon>
        <taxon>Tylenchina</taxon>
        <taxon>Panagrolaimomorpha</taxon>
        <taxon>Strongyloidoidea</taxon>
        <taxon>Alloionematidae</taxon>
        <taxon>Rhabditophanes</taxon>
    </lineage>
</organism>